<dbReference type="GO" id="GO:0019464">
    <property type="term" value="P:glycine decarboxylation via glycine cleavage system"/>
    <property type="evidence" value="ECO:0007669"/>
    <property type="project" value="UniProtKB-UniRule"/>
</dbReference>
<gene>
    <name evidence="3 6" type="primary">gcvH</name>
    <name evidence="6" type="ORF">DDIC_07970</name>
</gene>
<keyword evidence="2 3" id="KW-0450">Lipoyl</keyword>
<comment type="cofactor">
    <cofactor evidence="3">
        <name>(R)-lipoate</name>
        <dbReference type="ChEBI" id="CHEBI:83088"/>
    </cofactor>
    <text evidence="3">Binds 1 lipoyl cofactor covalently.</text>
</comment>
<dbReference type="Proteomes" id="UP000297065">
    <property type="component" value="Chromosome"/>
</dbReference>
<evidence type="ECO:0000256" key="2">
    <source>
        <dbReference type="ARBA" id="ARBA00022823"/>
    </source>
</evidence>
<evidence type="ECO:0000256" key="4">
    <source>
        <dbReference type="PIRSR" id="PIRSR617453-50"/>
    </source>
</evidence>
<feature type="modified residue" description="N6-lipoyllysine" evidence="3 4">
    <location>
        <position position="66"/>
    </location>
</feature>
<protein>
    <recommendedName>
        <fullName evidence="3">Glycine cleavage system H protein</fullName>
    </recommendedName>
</protein>
<comment type="function">
    <text evidence="3">The glycine cleavage system catalyzes the degradation of glycine. The H protein shuttles the methylamine group of glycine from the P protein to the T protein.</text>
</comment>
<evidence type="ECO:0000256" key="1">
    <source>
        <dbReference type="ARBA" id="ARBA00009249"/>
    </source>
</evidence>
<proteinExistence type="inferred from homology"/>
<dbReference type="NCBIfam" id="NF002270">
    <property type="entry name" value="PRK01202.1"/>
    <property type="match status" value="1"/>
</dbReference>
<dbReference type="GO" id="GO:0009249">
    <property type="term" value="P:protein lipoylation"/>
    <property type="evidence" value="ECO:0007669"/>
    <property type="project" value="TreeGrafter"/>
</dbReference>
<evidence type="ECO:0000256" key="3">
    <source>
        <dbReference type="HAMAP-Rule" id="MF_00272"/>
    </source>
</evidence>
<evidence type="ECO:0000313" key="7">
    <source>
        <dbReference type="Proteomes" id="UP000297065"/>
    </source>
</evidence>
<dbReference type="GO" id="GO:0005829">
    <property type="term" value="C:cytosol"/>
    <property type="evidence" value="ECO:0007669"/>
    <property type="project" value="TreeGrafter"/>
</dbReference>
<reference evidence="6 7" key="1">
    <citation type="submission" date="2019-02" db="EMBL/GenBank/DDBJ databases">
        <title>Complete Genome Sequence of Desulfovibrio desulfuricans IC1, a Sulfonate Utilizing Anaerobe.</title>
        <authorList>
            <person name="Day L.A."/>
            <person name="De Leon K.B."/>
            <person name="Wall J.D."/>
        </authorList>
    </citation>
    <scope>NUCLEOTIDE SEQUENCE [LARGE SCALE GENOMIC DNA]</scope>
    <source>
        <strain evidence="6 7">IC1</strain>
    </source>
</reference>
<dbReference type="InterPro" id="IPR003016">
    <property type="entry name" value="2-oxoA_DH_lipoyl-BS"/>
</dbReference>
<dbReference type="HAMAP" id="MF_00272">
    <property type="entry name" value="GcvH"/>
    <property type="match status" value="1"/>
</dbReference>
<dbReference type="EMBL" id="CP036295">
    <property type="protein sequence ID" value="QCC85810.1"/>
    <property type="molecule type" value="Genomic_DNA"/>
</dbReference>
<dbReference type="OrthoDB" id="9796712at2"/>
<dbReference type="RefSeq" id="WP_136399947.1">
    <property type="nucleotide sequence ID" value="NZ_CP036295.1"/>
</dbReference>
<comment type="subunit">
    <text evidence="3">The glycine cleavage system is composed of four proteins: P, T, L and H.</text>
</comment>
<dbReference type="Gene3D" id="2.40.50.100">
    <property type="match status" value="1"/>
</dbReference>
<evidence type="ECO:0000259" key="5">
    <source>
        <dbReference type="PROSITE" id="PS50968"/>
    </source>
</evidence>
<sequence length="128" mass="13910">MQSINIPADRGYTSEHIWLKADGDSYILGISDFAQNQLGEISFVDLPSAGCTFAAGKEFGSIESLKAVNALFMPVSGSVLEVNEALAETPTLINISPYEKGWLLRITINEAAEINTLLSARQYLSQLK</sequence>
<dbReference type="NCBIfam" id="TIGR00527">
    <property type="entry name" value="gcvH"/>
    <property type="match status" value="1"/>
</dbReference>
<dbReference type="InterPro" id="IPR002930">
    <property type="entry name" value="GCV_H"/>
</dbReference>
<name>A0A4V1CXD2_DESDE</name>
<organism evidence="6 7">
    <name type="scientific">Desulfovibrio desulfuricans</name>
    <dbReference type="NCBI Taxonomy" id="876"/>
    <lineage>
        <taxon>Bacteria</taxon>
        <taxon>Pseudomonadati</taxon>
        <taxon>Thermodesulfobacteriota</taxon>
        <taxon>Desulfovibrionia</taxon>
        <taxon>Desulfovibrionales</taxon>
        <taxon>Desulfovibrionaceae</taxon>
        <taxon>Desulfovibrio</taxon>
    </lineage>
</organism>
<dbReference type="PANTHER" id="PTHR11715:SF3">
    <property type="entry name" value="GLYCINE CLEAVAGE SYSTEM H PROTEIN-RELATED"/>
    <property type="match status" value="1"/>
</dbReference>
<dbReference type="SUPFAM" id="SSF51230">
    <property type="entry name" value="Single hybrid motif"/>
    <property type="match status" value="1"/>
</dbReference>
<dbReference type="PROSITE" id="PS50968">
    <property type="entry name" value="BIOTINYL_LIPOYL"/>
    <property type="match status" value="1"/>
</dbReference>
<dbReference type="InterPro" id="IPR033753">
    <property type="entry name" value="GCV_H/Fam206"/>
</dbReference>
<dbReference type="CDD" id="cd06848">
    <property type="entry name" value="GCS_H"/>
    <property type="match status" value="1"/>
</dbReference>
<dbReference type="InterPro" id="IPR017453">
    <property type="entry name" value="GCV_H_sub"/>
</dbReference>
<evidence type="ECO:0000313" key="6">
    <source>
        <dbReference type="EMBL" id="QCC85810.1"/>
    </source>
</evidence>
<dbReference type="GO" id="GO:0005960">
    <property type="term" value="C:glycine cleavage complex"/>
    <property type="evidence" value="ECO:0007669"/>
    <property type="project" value="InterPro"/>
</dbReference>
<dbReference type="PANTHER" id="PTHR11715">
    <property type="entry name" value="GLYCINE CLEAVAGE SYSTEM H PROTEIN"/>
    <property type="match status" value="1"/>
</dbReference>
<comment type="similarity">
    <text evidence="1 3">Belongs to the GcvH family.</text>
</comment>
<dbReference type="Pfam" id="PF01597">
    <property type="entry name" value="GCV_H"/>
    <property type="match status" value="1"/>
</dbReference>
<dbReference type="InterPro" id="IPR011053">
    <property type="entry name" value="Single_hybrid_motif"/>
</dbReference>
<dbReference type="PROSITE" id="PS00189">
    <property type="entry name" value="LIPOYL"/>
    <property type="match status" value="1"/>
</dbReference>
<accession>A0A4V1CXD2</accession>
<dbReference type="InterPro" id="IPR000089">
    <property type="entry name" value="Biotin_lipoyl"/>
</dbReference>
<dbReference type="AlphaFoldDB" id="A0A4V1CXD2"/>
<feature type="domain" description="Lipoyl-binding" evidence="5">
    <location>
        <begin position="25"/>
        <end position="107"/>
    </location>
</feature>